<name>A0A9N9YZL7_9HYPO</name>
<evidence type="ECO:0000256" key="1">
    <source>
        <dbReference type="SAM" id="MobiDB-lite"/>
    </source>
</evidence>
<feature type="region of interest" description="Disordered" evidence="1">
    <location>
        <begin position="256"/>
        <end position="276"/>
    </location>
</feature>
<comment type="caution">
    <text evidence="2">The sequence shown here is derived from an EMBL/GenBank/DDBJ whole genome shotgun (WGS) entry which is preliminary data.</text>
</comment>
<dbReference type="AlphaFoldDB" id="A0A9N9YZL7"/>
<proteinExistence type="predicted"/>
<dbReference type="EMBL" id="CABFOC020000014">
    <property type="protein sequence ID" value="CAH0046339.1"/>
    <property type="molecule type" value="Genomic_DNA"/>
</dbReference>
<feature type="region of interest" description="Disordered" evidence="1">
    <location>
        <begin position="1"/>
        <end position="24"/>
    </location>
</feature>
<evidence type="ECO:0000313" key="2">
    <source>
        <dbReference type="EMBL" id="CAH0046339.1"/>
    </source>
</evidence>
<gene>
    <name evidence="2" type="ORF">CSOL1703_00012073</name>
</gene>
<reference evidence="2" key="1">
    <citation type="submission" date="2021-10" db="EMBL/GenBank/DDBJ databases">
        <authorList>
            <person name="Piombo E."/>
        </authorList>
    </citation>
    <scope>NUCLEOTIDE SEQUENCE</scope>
</reference>
<sequence length="559" mass="60119">MRGSRQTSELLSTTVDGRVDSGSEDGPIRCDICGRHVRSSKGMLNHLRQDANCREKRSNADSPAGHPIILEHPGGSTNHLVITLPDSPPPPAMSTTNAQEMSMAPNNPAPLEDHHSTKLKEVHQGLLESLMPNDAPLNAGDVTLHQGADSLNHTDPWWPDVQDSFAGSGDPATSQESIMAQLMAVPRAPSSLFQQQVPFTNDVTGLICASPWSVSWAQQSYVSMGFEAPLVREPMLPMAPMAPPTDQTFPPTLEPFSPIPHAQGSEVHGESSSNGADLDVGNQPSFNVPVPSGDTALYFLRTPLYDFNCDPFSIAGSFMPPPYASPPCNISQPFSPGATLSLVEDASDGAGDAVPMNPSTVASMNPLNLPPGQLPLPGGPELGSAPAIHVPEYSAETAAAAMLQRSRVPKPNAPAIMLLIQENTCPTCKKDKPHPGERDMKSHIRTELPYRTTEGQVILLRGRHPKLPLAFTIDGQGYKNGIFWCPFCIHRVQVVCGGHPNDSHDSTCPTCRSFMATGIAHLGSHLTRLQDPRLYVPGHHDTCPGAERGCNCIPHYWRV</sequence>
<dbReference type="Proteomes" id="UP000775872">
    <property type="component" value="Unassembled WGS sequence"/>
</dbReference>
<evidence type="ECO:0000313" key="3">
    <source>
        <dbReference type="Proteomes" id="UP000775872"/>
    </source>
</evidence>
<feature type="compositionally biased region" description="Polar residues" evidence="1">
    <location>
        <begin position="1"/>
        <end position="15"/>
    </location>
</feature>
<dbReference type="OrthoDB" id="5371837at2759"/>
<accession>A0A9N9YZL7</accession>
<organism evidence="2 3">
    <name type="scientific">Clonostachys solani</name>
    <dbReference type="NCBI Taxonomy" id="160281"/>
    <lineage>
        <taxon>Eukaryota</taxon>
        <taxon>Fungi</taxon>
        <taxon>Dikarya</taxon>
        <taxon>Ascomycota</taxon>
        <taxon>Pezizomycotina</taxon>
        <taxon>Sordariomycetes</taxon>
        <taxon>Hypocreomycetidae</taxon>
        <taxon>Hypocreales</taxon>
        <taxon>Bionectriaceae</taxon>
        <taxon>Clonostachys</taxon>
    </lineage>
</organism>
<keyword evidence="3" id="KW-1185">Reference proteome</keyword>
<protein>
    <submittedName>
        <fullName evidence="2">Uncharacterized protein</fullName>
    </submittedName>
</protein>